<dbReference type="PANTHER" id="PTHR11669:SF8">
    <property type="entry name" value="DNA POLYMERASE III SUBUNIT DELTA"/>
    <property type="match status" value="1"/>
</dbReference>
<dbReference type="InterPro" id="IPR027417">
    <property type="entry name" value="P-loop_NTPase"/>
</dbReference>
<dbReference type="GO" id="GO:0009360">
    <property type="term" value="C:DNA polymerase III complex"/>
    <property type="evidence" value="ECO:0007669"/>
    <property type="project" value="TreeGrafter"/>
</dbReference>
<dbReference type="Gene3D" id="3.40.50.300">
    <property type="entry name" value="P-loop containing nucleotide triphosphate hydrolases"/>
    <property type="match status" value="1"/>
</dbReference>
<dbReference type="NCBIfam" id="NF005677">
    <property type="entry name" value="PRK07471.1"/>
    <property type="match status" value="1"/>
</dbReference>
<name>A0A1H3IVB4_9RHOB</name>
<organism evidence="3 4">
    <name type="scientific">Citreimonas salinaria</name>
    <dbReference type="NCBI Taxonomy" id="321339"/>
    <lineage>
        <taxon>Bacteria</taxon>
        <taxon>Pseudomonadati</taxon>
        <taxon>Pseudomonadota</taxon>
        <taxon>Alphaproteobacteria</taxon>
        <taxon>Rhodobacterales</taxon>
        <taxon>Roseobacteraceae</taxon>
        <taxon>Citreimonas</taxon>
    </lineage>
</organism>
<dbReference type="AlphaFoldDB" id="A0A1H3IVB4"/>
<dbReference type="Pfam" id="PF13177">
    <property type="entry name" value="DNA_pol3_delta2"/>
    <property type="match status" value="1"/>
</dbReference>
<dbReference type="SUPFAM" id="SSF52540">
    <property type="entry name" value="P-loop containing nucleoside triphosphate hydrolases"/>
    <property type="match status" value="1"/>
</dbReference>
<sequence length="383" mass="40103">MSEPDALPEPDRIPGAPHPREAEHVFGHDAEAAEFLAGHASGRLHHGWLLTGPRGVGKATLAWAMTRFLLATPPADGDGLFGAPPAPDTLHIDSDHPVARRVRALSNPGVFLLRCGGAGSTERDREKALQEGRFSDMIRVDEVRKLRGYLALSATDGGRRVVIVDDADALNTQAANAILKMLEEPPARTTMLLISHQPAGLLPTIRSRCRTLRLSPLGADDMARALDQAGADIAPGDAPAFAELSAGSVGAAMRLAALDGLALYRELVAVLAGAPAPDRARLMTLADSCAGRGREERLDLVLTLLDLLAARIARTGVTGAGPALDLAPDEGAVLRRLAPDAAAARRWAQAVADTGARARHARAVNIDAGALVTDLLLGLSRAA</sequence>
<dbReference type="RefSeq" id="WP_089882450.1">
    <property type="nucleotide sequence ID" value="NZ_FNPF01000005.1"/>
</dbReference>
<evidence type="ECO:0000313" key="4">
    <source>
        <dbReference type="Proteomes" id="UP000199286"/>
    </source>
</evidence>
<dbReference type="InterPro" id="IPR050238">
    <property type="entry name" value="DNA_Rep/Repair_Clamp_Loader"/>
</dbReference>
<evidence type="ECO:0000259" key="2">
    <source>
        <dbReference type="SMART" id="SM00382"/>
    </source>
</evidence>
<dbReference type="GO" id="GO:0006261">
    <property type="term" value="P:DNA-templated DNA replication"/>
    <property type="evidence" value="ECO:0007669"/>
    <property type="project" value="TreeGrafter"/>
</dbReference>
<dbReference type="EMBL" id="FNPF01000005">
    <property type="protein sequence ID" value="SDY31713.1"/>
    <property type="molecule type" value="Genomic_DNA"/>
</dbReference>
<dbReference type="InterPro" id="IPR003593">
    <property type="entry name" value="AAA+_ATPase"/>
</dbReference>
<feature type="domain" description="AAA+ ATPase" evidence="2">
    <location>
        <begin position="44"/>
        <end position="217"/>
    </location>
</feature>
<dbReference type="SMART" id="SM00382">
    <property type="entry name" value="AAA"/>
    <property type="match status" value="1"/>
</dbReference>
<evidence type="ECO:0000313" key="3">
    <source>
        <dbReference type="EMBL" id="SDY31713.1"/>
    </source>
</evidence>
<proteinExistence type="predicted"/>
<reference evidence="3 4" key="1">
    <citation type="submission" date="2016-10" db="EMBL/GenBank/DDBJ databases">
        <authorList>
            <person name="de Groot N.N."/>
        </authorList>
    </citation>
    <scope>NUCLEOTIDE SEQUENCE [LARGE SCALE GENOMIC DNA]</scope>
    <source>
        <strain evidence="3 4">DSM 26880</strain>
    </source>
</reference>
<gene>
    <name evidence="3" type="ORF">SAMN05444340_105295</name>
</gene>
<dbReference type="STRING" id="321339.SAMN05444340_105295"/>
<accession>A0A1H3IVB4</accession>
<keyword evidence="4" id="KW-1185">Reference proteome</keyword>
<evidence type="ECO:0000256" key="1">
    <source>
        <dbReference type="SAM" id="MobiDB-lite"/>
    </source>
</evidence>
<protein>
    <submittedName>
        <fullName evidence="3">DNA polymerase-3 subunit delta</fullName>
    </submittedName>
</protein>
<dbReference type="PANTHER" id="PTHR11669">
    <property type="entry name" value="REPLICATION FACTOR C / DNA POLYMERASE III GAMMA-TAU SUBUNIT"/>
    <property type="match status" value="1"/>
</dbReference>
<dbReference type="OrthoDB" id="9811073at2"/>
<dbReference type="Proteomes" id="UP000199286">
    <property type="component" value="Unassembled WGS sequence"/>
</dbReference>
<feature type="region of interest" description="Disordered" evidence="1">
    <location>
        <begin position="1"/>
        <end position="21"/>
    </location>
</feature>